<sequence>MQVEIWSDFACPFCYIGKRRFEKALEEFAHKDAVEVIYRSFELDPNSPKHVPHDVYDMLSSKYGMSRTEAISMNQQLSRQAAADGLDFQFDQLVLTNTFDAHRLQHLAARAGKGAQMAELLFRGYFTKGQNLSDPILLADLAAEAGLDREDALAALSGAQFGDKVREDEGYARQLGIRGVPYYVINRKHAMSGAQPVSSYLNALQMAWQDQQAVTAEASSEAGDAACADGVCVVPEK</sequence>
<proteinExistence type="predicted"/>
<dbReference type="AlphaFoldDB" id="A0AA96RKB3"/>
<dbReference type="InterPro" id="IPR001853">
    <property type="entry name" value="DSBA-like_thioredoxin_dom"/>
</dbReference>
<gene>
    <name evidence="2" type="ORF">MJB10_24060</name>
</gene>
<dbReference type="EMBL" id="CP130319">
    <property type="protein sequence ID" value="WNR44136.1"/>
    <property type="molecule type" value="Genomic_DNA"/>
</dbReference>
<evidence type="ECO:0000259" key="1">
    <source>
        <dbReference type="Pfam" id="PF01323"/>
    </source>
</evidence>
<evidence type="ECO:0000313" key="2">
    <source>
        <dbReference type="EMBL" id="WNR44136.1"/>
    </source>
</evidence>
<dbReference type="PANTHER" id="PTHR13887:SF41">
    <property type="entry name" value="THIOREDOXIN SUPERFAMILY PROTEIN"/>
    <property type="match status" value="1"/>
</dbReference>
<dbReference type="PANTHER" id="PTHR13887">
    <property type="entry name" value="GLUTATHIONE S-TRANSFERASE KAPPA"/>
    <property type="match status" value="1"/>
</dbReference>
<dbReference type="InterPro" id="IPR036249">
    <property type="entry name" value="Thioredoxin-like_sf"/>
</dbReference>
<organism evidence="2 3">
    <name type="scientific">Paenibacillus roseopurpureus</name>
    <dbReference type="NCBI Taxonomy" id="2918901"/>
    <lineage>
        <taxon>Bacteria</taxon>
        <taxon>Bacillati</taxon>
        <taxon>Bacillota</taxon>
        <taxon>Bacilli</taxon>
        <taxon>Bacillales</taxon>
        <taxon>Paenibacillaceae</taxon>
        <taxon>Paenibacillus</taxon>
    </lineage>
</organism>
<name>A0AA96RKB3_9BACL</name>
<keyword evidence="3" id="KW-1185">Reference proteome</keyword>
<dbReference type="KEGG" id="proo:MJB10_24060"/>
<dbReference type="RefSeq" id="WP_314799489.1">
    <property type="nucleotide sequence ID" value="NZ_CP130319.1"/>
</dbReference>
<feature type="domain" description="DSBA-like thioredoxin" evidence="1">
    <location>
        <begin position="2"/>
        <end position="205"/>
    </location>
</feature>
<dbReference type="Gene3D" id="3.40.30.10">
    <property type="entry name" value="Glutaredoxin"/>
    <property type="match status" value="1"/>
</dbReference>
<dbReference type="SUPFAM" id="SSF52833">
    <property type="entry name" value="Thioredoxin-like"/>
    <property type="match status" value="1"/>
</dbReference>
<dbReference type="CDD" id="cd03024">
    <property type="entry name" value="DsbA_FrnE"/>
    <property type="match status" value="1"/>
</dbReference>
<accession>A0AA96RKB3</accession>
<dbReference type="Pfam" id="PF01323">
    <property type="entry name" value="DSBA"/>
    <property type="match status" value="1"/>
</dbReference>
<dbReference type="GO" id="GO:0016491">
    <property type="term" value="F:oxidoreductase activity"/>
    <property type="evidence" value="ECO:0007669"/>
    <property type="project" value="InterPro"/>
</dbReference>
<evidence type="ECO:0000313" key="3">
    <source>
        <dbReference type="Proteomes" id="UP001304650"/>
    </source>
</evidence>
<protein>
    <submittedName>
        <fullName evidence="2">DsbA family oxidoreductase</fullName>
    </submittedName>
</protein>
<dbReference type="Proteomes" id="UP001304650">
    <property type="component" value="Chromosome"/>
</dbReference>
<reference evidence="2" key="1">
    <citation type="submission" date="2022-02" db="EMBL/GenBank/DDBJ databases">
        <title>Paenibacillus sp. MBLB1832 Whole Genome Shotgun Sequencing.</title>
        <authorList>
            <person name="Hwang C.Y."/>
            <person name="Cho E.-S."/>
            <person name="Seo M.-J."/>
        </authorList>
    </citation>
    <scope>NUCLEOTIDE SEQUENCE</scope>
    <source>
        <strain evidence="2">MBLB1832</strain>
    </source>
</reference>